<dbReference type="Proteomes" id="UP000317178">
    <property type="component" value="Chromosome"/>
</dbReference>
<dbReference type="KEGG" id="plon:Pla110_12260"/>
<protein>
    <submittedName>
        <fullName evidence="4">Planctomycete cytochrome C</fullName>
    </submittedName>
</protein>
<dbReference type="Pfam" id="PF07583">
    <property type="entry name" value="PSCyt2"/>
    <property type="match status" value="1"/>
</dbReference>
<dbReference type="RefSeq" id="WP_144994177.1">
    <property type="nucleotide sequence ID" value="NZ_CP036281.1"/>
</dbReference>
<keyword evidence="5" id="KW-1185">Reference proteome</keyword>
<dbReference type="Pfam" id="PF07635">
    <property type="entry name" value="PSCyt1"/>
    <property type="match status" value="1"/>
</dbReference>
<name>A0A518CJV7_9PLAN</name>
<dbReference type="PANTHER" id="PTHR35889">
    <property type="entry name" value="CYCLOINULO-OLIGOSACCHARIDE FRUCTANOTRANSFERASE-RELATED"/>
    <property type="match status" value="1"/>
</dbReference>
<evidence type="ECO:0000259" key="3">
    <source>
        <dbReference type="Pfam" id="PF07635"/>
    </source>
</evidence>
<dbReference type="EMBL" id="CP036281">
    <property type="protein sequence ID" value="QDU79516.1"/>
    <property type="molecule type" value="Genomic_DNA"/>
</dbReference>
<feature type="domain" description="DUF1549" evidence="1">
    <location>
        <begin position="178"/>
        <end position="383"/>
    </location>
</feature>
<feature type="domain" description="Cytochrome C Planctomycete-type" evidence="3">
    <location>
        <begin position="61"/>
        <end position="117"/>
    </location>
</feature>
<evidence type="ECO:0000259" key="1">
    <source>
        <dbReference type="Pfam" id="PF07583"/>
    </source>
</evidence>
<organism evidence="4 5">
    <name type="scientific">Polystyrenella longa</name>
    <dbReference type="NCBI Taxonomy" id="2528007"/>
    <lineage>
        <taxon>Bacteria</taxon>
        <taxon>Pseudomonadati</taxon>
        <taxon>Planctomycetota</taxon>
        <taxon>Planctomycetia</taxon>
        <taxon>Planctomycetales</taxon>
        <taxon>Planctomycetaceae</taxon>
        <taxon>Polystyrenella</taxon>
    </lineage>
</organism>
<dbReference type="InterPro" id="IPR011444">
    <property type="entry name" value="DUF1549"/>
</dbReference>
<feature type="domain" description="DUF1553" evidence="2">
    <location>
        <begin position="668"/>
        <end position="905"/>
    </location>
</feature>
<evidence type="ECO:0000313" key="4">
    <source>
        <dbReference type="EMBL" id="QDU79516.1"/>
    </source>
</evidence>
<dbReference type="InterPro" id="IPR022655">
    <property type="entry name" value="DUF1553"/>
</dbReference>
<dbReference type="Pfam" id="PF07587">
    <property type="entry name" value="PSD1"/>
    <property type="match status" value="1"/>
</dbReference>
<proteinExistence type="predicted"/>
<evidence type="ECO:0000259" key="2">
    <source>
        <dbReference type="Pfam" id="PF07587"/>
    </source>
</evidence>
<dbReference type="OrthoDB" id="127107at2"/>
<gene>
    <name evidence="4" type="ORF">Pla110_12260</name>
</gene>
<dbReference type="PANTHER" id="PTHR35889:SF3">
    <property type="entry name" value="F-BOX DOMAIN-CONTAINING PROTEIN"/>
    <property type="match status" value="1"/>
</dbReference>
<sequence>MKFISIIKPLRLTMATLVLLGIGALMTNVCAEENETEAPVLSAKQIEFFETSIRPILQNRCVECHGPKKTHGALRLDGHAAILEGGDSGPALVPFKPEESLLIDAVRRESYEMPPDEELPSAEVELLTEWIKQGAYWPATDNDASHTGPDFKSHWSFQPITDPAVPEVQNSDWPQNDIDRFILSSLEEHELEPSTPADLSTVLRRLKWDLVGLPLEFAEVERFRQMEENGDSRKSIINQYRDELLASPHYGERWGRHWLDLARYADTKGYVFFERPTFHNAFTYRDYVIQSFNEDKPYWQFVKEQLAADQLEDAPYDAQAALGFITVGPHFKNEVHDIMADRIDVVTRGFLGLTVGCARCHDHKYDPIPIEDYYSFYGIFRNSVEPLHLPFRAGEHIPENLQAQADEIKQAAITLEEHYLTQYRKVLETGRERLREYMQVAQSQRSGPDTTNFDVIVDGDDLSPQLLLIWKQYLEDTEQQQDPVFVPWHRLARLTTEEFPEQASHVLNELVEQQKTEPGSTNQLLLDRLQASPLTGFEAVIDVYMQVLNEVGGKPAEQLTAEEQAVNQIIAGADSPLRTPYHGFKLLRLFPDRKSQAKVNELNNAMDAVRAKAPTELAQMLVVNDAEQIIEPRVLKRGNAAMPGDIVTRQYLRFFGDVSNAPFNSGSGRRELAEAIVATNNPLTARVIVNRVWQHHFGEGLVRTPSDFGMQSSPPTHPELLDHLATWFVREGGSIKKLHRYILASSTWQQSSTSHEMGEQVDPENKLLWRMNRRRLDFETMRDALLAVSGRLDLTVGGPSVNGIMEENNKRRTMYTHINRQDLPSVMRMFDFPPPDVSSGSRDKTTVPGQALFLMNHPLVLASAAGLSNMATSSENMEAGVHTLFENILHRKPTADEITDMQAFLNSELQEHEQPLEIVKSPWQYGYGAYDEANSLLTSFTPLPHWTGDQLQGGTNLPDSKLGWVYLNSTGGHPGNNLQHVAVVRWTAPKAMTVSINGLFKHTLTPGDGVRGRIHVGGKQIAGPWVIHQSEVRTDVETVSLKEGESLDFVVDILKELNNDMFEWSPVITEIPAQLAAVEGAQPNVTEKPTPTTWNYTEEFHDPNGPTRISPWQSLAQILLLSNEFQFVD</sequence>
<reference evidence="4 5" key="1">
    <citation type="submission" date="2019-02" db="EMBL/GenBank/DDBJ databases">
        <title>Deep-cultivation of Planctomycetes and their phenomic and genomic characterization uncovers novel biology.</title>
        <authorList>
            <person name="Wiegand S."/>
            <person name="Jogler M."/>
            <person name="Boedeker C."/>
            <person name="Pinto D."/>
            <person name="Vollmers J."/>
            <person name="Rivas-Marin E."/>
            <person name="Kohn T."/>
            <person name="Peeters S.H."/>
            <person name="Heuer A."/>
            <person name="Rast P."/>
            <person name="Oberbeckmann S."/>
            <person name="Bunk B."/>
            <person name="Jeske O."/>
            <person name="Meyerdierks A."/>
            <person name="Storesund J.E."/>
            <person name="Kallscheuer N."/>
            <person name="Luecker S."/>
            <person name="Lage O.M."/>
            <person name="Pohl T."/>
            <person name="Merkel B.J."/>
            <person name="Hornburger P."/>
            <person name="Mueller R.-W."/>
            <person name="Bruemmer F."/>
            <person name="Labrenz M."/>
            <person name="Spormann A.M."/>
            <person name="Op den Camp H."/>
            <person name="Overmann J."/>
            <person name="Amann R."/>
            <person name="Jetten M.S.M."/>
            <person name="Mascher T."/>
            <person name="Medema M.H."/>
            <person name="Devos D.P."/>
            <person name="Kaster A.-K."/>
            <person name="Ovreas L."/>
            <person name="Rohde M."/>
            <person name="Galperin M.Y."/>
            <person name="Jogler C."/>
        </authorList>
    </citation>
    <scope>NUCLEOTIDE SEQUENCE [LARGE SCALE GENOMIC DNA]</scope>
    <source>
        <strain evidence="4 5">Pla110</strain>
    </source>
</reference>
<dbReference type="InterPro" id="IPR011429">
    <property type="entry name" value="Cyt_c_Planctomycete-type"/>
</dbReference>
<dbReference type="AlphaFoldDB" id="A0A518CJV7"/>
<accession>A0A518CJV7</accession>
<evidence type="ECO:0000313" key="5">
    <source>
        <dbReference type="Proteomes" id="UP000317178"/>
    </source>
</evidence>